<sequence>MRKAFMRQRFPNIRTIILPSYADIILKACENVRTVITTGLFKDELFEVIKEDCPAVEDIGGQIDLQCVQYIPKVLPGLRSIRMNVTYIWVIRSLEPLKDLRSIELLITDSTKIHANSELDKCIEEAKILLRGRAGKKSLVLSFEDCTHYMRPPFSGPLSPWKKSISLDTD</sequence>
<evidence type="ECO:0008006" key="3">
    <source>
        <dbReference type="Google" id="ProtNLM"/>
    </source>
</evidence>
<dbReference type="EMBL" id="ML213608">
    <property type="protein sequence ID" value="TFK37444.1"/>
    <property type="molecule type" value="Genomic_DNA"/>
</dbReference>
<dbReference type="OrthoDB" id="3251070at2759"/>
<keyword evidence="2" id="KW-1185">Reference proteome</keyword>
<organism evidence="1 2">
    <name type="scientific">Crucibulum laeve</name>
    <dbReference type="NCBI Taxonomy" id="68775"/>
    <lineage>
        <taxon>Eukaryota</taxon>
        <taxon>Fungi</taxon>
        <taxon>Dikarya</taxon>
        <taxon>Basidiomycota</taxon>
        <taxon>Agaricomycotina</taxon>
        <taxon>Agaricomycetes</taxon>
        <taxon>Agaricomycetidae</taxon>
        <taxon>Agaricales</taxon>
        <taxon>Agaricineae</taxon>
        <taxon>Nidulariaceae</taxon>
        <taxon>Crucibulum</taxon>
    </lineage>
</organism>
<name>A0A5C3LWC7_9AGAR</name>
<evidence type="ECO:0000313" key="1">
    <source>
        <dbReference type="EMBL" id="TFK37444.1"/>
    </source>
</evidence>
<accession>A0A5C3LWC7</accession>
<proteinExistence type="predicted"/>
<evidence type="ECO:0000313" key="2">
    <source>
        <dbReference type="Proteomes" id="UP000308652"/>
    </source>
</evidence>
<protein>
    <recommendedName>
        <fullName evidence="3">F-box domain-containing protein</fullName>
    </recommendedName>
</protein>
<reference evidence="1 2" key="1">
    <citation type="journal article" date="2019" name="Nat. Ecol. Evol.">
        <title>Megaphylogeny resolves global patterns of mushroom evolution.</title>
        <authorList>
            <person name="Varga T."/>
            <person name="Krizsan K."/>
            <person name="Foldi C."/>
            <person name="Dima B."/>
            <person name="Sanchez-Garcia M."/>
            <person name="Sanchez-Ramirez S."/>
            <person name="Szollosi G.J."/>
            <person name="Szarkandi J.G."/>
            <person name="Papp V."/>
            <person name="Albert L."/>
            <person name="Andreopoulos W."/>
            <person name="Angelini C."/>
            <person name="Antonin V."/>
            <person name="Barry K.W."/>
            <person name="Bougher N.L."/>
            <person name="Buchanan P."/>
            <person name="Buyck B."/>
            <person name="Bense V."/>
            <person name="Catcheside P."/>
            <person name="Chovatia M."/>
            <person name="Cooper J."/>
            <person name="Damon W."/>
            <person name="Desjardin D."/>
            <person name="Finy P."/>
            <person name="Geml J."/>
            <person name="Haridas S."/>
            <person name="Hughes K."/>
            <person name="Justo A."/>
            <person name="Karasinski D."/>
            <person name="Kautmanova I."/>
            <person name="Kiss B."/>
            <person name="Kocsube S."/>
            <person name="Kotiranta H."/>
            <person name="LaButti K.M."/>
            <person name="Lechner B.E."/>
            <person name="Liimatainen K."/>
            <person name="Lipzen A."/>
            <person name="Lukacs Z."/>
            <person name="Mihaltcheva S."/>
            <person name="Morgado L.N."/>
            <person name="Niskanen T."/>
            <person name="Noordeloos M.E."/>
            <person name="Ohm R.A."/>
            <person name="Ortiz-Santana B."/>
            <person name="Ovrebo C."/>
            <person name="Racz N."/>
            <person name="Riley R."/>
            <person name="Savchenko A."/>
            <person name="Shiryaev A."/>
            <person name="Soop K."/>
            <person name="Spirin V."/>
            <person name="Szebenyi C."/>
            <person name="Tomsovsky M."/>
            <person name="Tulloss R.E."/>
            <person name="Uehling J."/>
            <person name="Grigoriev I.V."/>
            <person name="Vagvolgyi C."/>
            <person name="Papp T."/>
            <person name="Martin F.M."/>
            <person name="Miettinen O."/>
            <person name="Hibbett D.S."/>
            <person name="Nagy L.G."/>
        </authorList>
    </citation>
    <scope>NUCLEOTIDE SEQUENCE [LARGE SCALE GENOMIC DNA]</scope>
    <source>
        <strain evidence="1 2">CBS 166.37</strain>
    </source>
</reference>
<gene>
    <name evidence="1" type="ORF">BDQ12DRAFT_724276</name>
</gene>
<dbReference type="AlphaFoldDB" id="A0A5C3LWC7"/>
<dbReference type="Proteomes" id="UP000308652">
    <property type="component" value="Unassembled WGS sequence"/>
</dbReference>